<dbReference type="Pfam" id="PF00300">
    <property type="entry name" value="His_Phos_1"/>
    <property type="match status" value="1"/>
</dbReference>
<dbReference type="Proteomes" id="UP001519289">
    <property type="component" value="Unassembled WGS sequence"/>
</dbReference>
<keyword evidence="2" id="KW-1185">Reference proteome</keyword>
<accession>A0ABS4JWP5</accession>
<comment type="caution">
    <text evidence="1">The sequence shown here is derived from an EMBL/GenBank/DDBJ whole genome shotgun (WGS) entry which is preliminary data.</text>
</comment>
<dbReference type="SUPFAM" id="SSF53254">
    <property type="entry name" value="Phosphoglycerate mutase-like"/>
    <property type="match status" value="1"/>
</dbReference>
<protein>
    <submittedName>
        <fullName evidence="1">Broad specificity phosphatase PhoE</fullName>
    </submittedName>
</protein>
<evidence type="ECO:0000313" key="2">
    <source>
        <dbReference type="Proteomes" id="UP001519289"/>
    </source>
</evidence>
<dbReference type="Gene3D" id="3.40.50.1240">
    <property type="entry name" value="Phosphoglycerate mutase-like"/>
    <property type="match status" value="1"/>
</dbReference>
<dbReference type="InterPro" id="IPR013078">
    <property type="entry name" value="His_Pase_superF_clade-1"/>
</dbReference>
<dbReference type="RefSeq" id="WP_209467013.1">
    <property type="nucleotide sequence ID" value="NZ_JAGGLG010000019.1"/>
</dbReference>
<gene>
    <name evidence="1" type="ORF">J2Z79_002304</name>
</gene>
<evidence type="ECO:0000313" key="1">
    <source>
        <dbReference type="EMBL" id="MBP2018889.1"/>
    </source>
</evidence>
<organism evidence="1 2">
    <name type="scientific">Symbiobacterium terraclitae</name>
    <dbReference type="NCBI Taxonomy" id="557451"/>
    <lineage>
        <taxon>Bacteria</taxon>
        <taxon>Bacillati</taxon>
        <taxon>Bacillota</taxon>
        <taxon>Clostridia</taxon>
        <taxon>Eubacteriales</taxon>
        <taxon>Symbiobacteriaceae</taxon>
        <taxon>Symbiobacterium</taxon>
    </lineage>
</organism>
<dbReference type="EMBL" id="JAGGLG010000019">
    <property type="protein sequence ID" value="MBP2018889.1"/>
    <property type="molecule type" value="Genomic_DNA"/>
</dbReference>
<dbReference type="InterPro" id="IPR029033">
    <property type="entry name" value="His_PPase_superfam"/>
</dbReference>
<proteinExistence type="predicted"/>
<reference evidence="1 2" key="1">
    <citation type="submission" date="2021-03" db="EMBL/GenBank/DDBJ databases">
        <title>Genomic Encyclopedia of Type Strains, Phase IV (KMG-IV): sequencing the most valuable type-strain genomes for metagenomic binning, comparative biology and taxonomic classification.</title>
        <authorList>
            <person name="Goeker M."/>
        </authorList>
    </citation>
    <scope>NUCLEOTIDE SEQUENCE [LARGE SCALE GENOMIC DNA]</scope>
    <source>
        <strain evidence="1 2">DSM 27138</strain>
    </source>
</reference>
<name>A0ABS4JWP5_9FIRM</name>
<sequence>MKHDYPRKLLVTPDEVADWFLGYDAADIEYGHVDLSGGNWQHCFCSDLPRAIKTAQAIFKGDIVVLEDLREIEPYPFRGNRIKLPFIVWGILVRLVWYFKSHPNVETKRAVRERVRRVIDQVLRANGDALIVSHAALMPFLRAELKRRGFRGPWFGRAANGLLYLFERS</sequence>